<sequence length="36" mass="4193">MFPNLMQCIFLFLLLPVEVHFSVIRICLLHGPQLPI</sequence>
<reference evidence="1" key="2">
    <citation type="journal article" date="2015" name="Data Brief">
        <title>Shoot transcriptome of the giant reed, Arundo donax.</title>
        <authorList>
            <person name="Barrero R.A."/>
            <person name="Guerrero F.D."/>
            <person name="Moolhuijzen P."/>
            <person name="Goolsby J.A."/>
            <person name="Tidwell J."/>
            <person name="Bellgard S.E."/>
            <person name="Bellgard M.I."/>
        </authorList>
    </citation>
    <scope>NUCLEOTIDE SEQUENCE</scope>
    <source>
        <tissue evidence="1">Shoot tissue taken approximately 20 cm above the soil surface</tissue>
    </source>
</reference>
<evidence type="ECO:0000313" key="1">
    <source>
        <dbReference type="EMBL" id="JAE10496.1"/>
    </source>
</evidence>
<dbReference type="EMBL" id="GBRH01187400">
    <property type="protein sequence ID" value="JAE10496.1"/>
    <property type="molecule type" value="Transcribed_RNA"/>
</dbReference>
<protein>
    <submittedName>
        <fullName evidence="1">Uncharacterized protein</fullName>
    </submittedName>
</protein>
<accession>A0A0A9FK22</accession>
<dbReference type="AlphaFoldDB" id="A0A0A9FK22"/>
<proteinExistence type="predicted"/>
<reference evidence="1" key="1">
    <citation type="submission" date="2014-09" db="EMBL/GenBank/DDBJ databases">
        <authorList>
            <person name="Magalhaes I.L.F."/>
            <person name="Oliveira U."/>
            <person name="Santos F.R."/>
            <person name="Vidigal T.H.D.A."/>
            <person name="Brescovit A.D."/>
            <person name="Santos A.J."/>
        </authorList>
    </citation>
    <scope>NUCLEOTIDE SEQUENCE</scope>
    <source>
        <tissue evidence="1">Shoot tissue taken approximately 20 cm above the soil surface</tissue>
    </source>
</reference>
<organism evidence="1">
    <name type="scientific">Arundo donax</name>
    <name type="common">Giant reed</name>
    <name type="synonym">Donax arundinaceus</name>
    <dbReference type="NCBI Taxonomy" id="35708"/>
    <lineage>
        <taxon>Eukaryota</taxon>
        <taxon>Viridiplantae</taxon>
        <taxon>Streptophyta</taxon>
        <taxon>Embryophyta</taxon>
        <taxon>Tracheophyta</taxon>
        <taxon>Spermatophyta</taxon>
        <taxon>Magnoliopsida</taxon>
        <taxon>Liliopsida</taxon>
        <taxon>Poales</taxon>
        <taxon>Poaceae</taxon>
        <taxon>PACMAD clade</taxon>
        <taxon>Arundinoideae</taxon>
        <taxon>Arundineae</taxon>
        <taxon>Arundo</taxon>
    </lineage>
</organism>
<name>A0A0A9FK22_ARUDO</name>